<evidence type="ECO:0000256" key="4">
    <source>
        <dbReference type="ARBA" id="ARBA00022982"/>
    </source>
</evidence>
<evidence type="ECO:0000313" key="11">
    <source>
        <dbReference type="Proteomes" id="UP000007437"/>
    </source>
</evidence>
<gene>
    <name evidence="10" type="ordered locus">RBRH_03932</name>
</gene>
<dbReference type="InterPro" id="IPR052371">
    <property type="entry name" value="BFD-associated_ferredoxin"/>
</dbReference>
<evidence type="ECO:0000256" key="6">
    <source>
        <dbReference type="ARBA" id="ARBA00023014"/>
    </source>
</evidence>
<evidence type="ECO:0000313" key="10">
    <source>
        <dbReference type="EMBL" id="CBW75401.1"/>
    </source>
</evidence>
<reference evidence="10 11" key="1">
    <citation type="journal article" date="2011" name="J. Bacteriol.">
        <title>Complete genome sequence of Burkholderia rhizoxinica, an endosymbiont of Rhizopus microsporus.</title>
        <authorList>
            <person name="Lackner G."/>
            <person name="Moebius N."/>
            <person name="Partida-Martinez L."/>
            <person name="Hertweck C."/>
        </authorList>
    </citation>
    <scope>NUCLEOTIDE SEQUENCE [LARGE SCALE GENOMIC DNA]</scope>
    <source>
        <strain evidence="11">DSM 19002 / CIP 109453 / HKI 454</strain>
    </source>
</reference>
<dbReference type="HOGENOM" id="CLU_159205_2_2_4"/>
<dbReference type="GO" id="GO:0051537">
    <property type="term" value="F:2 iron, 2 sulfur cluster binding"/>
    <property type="evidence" value="ECO:0007669"/>
    <property type="project" value="UniProtKB-KW"/>
</dbReference>
<dbReference type="InterPro" id="IPR041854">
    <property type="entry name" value="BFD-like_2Fe2S-bd_dom_sf"/>
</dbReference>
<keyword evidence="3" id="KW-0479">Metal-binding</keyword>
<dbReference type="Pfam" id="PF04324">
    <property type="entry name" value="Fer2_BFD"/>
    <property type="match status" value="1"/>
</dbReference>
<accession>E5AS19</accession>
<organism evidence="10 11">
    <name type="scientific">Mycetohabitans rhizoxinica (strain DSM 19002 / CIP 109453 / HKI 454)</name>
    <name type="common">Paraburkholderia rhizoxinica</name>
    <dbReference type="NCBI Taxonomy" id="882378"/>
    <lineage>
        <taxon>Bacteria</taxon>
        <taxon>Pseudomonadati</taxon>
        <taxon>Pseudomonadota</taxon>
        <taxon>Betaproteobacteria</taxon>
        <taxon>Burkholderiales</taxon>
        <taxon>Burkholderiaceae</taxon>
        <taxon>Mycetohabitans</taxon>
    </lineage>
</organism>
<proteinExistence type="inferred from homology"/>
<evidence type="ECO:0000256" key="5">
    <source>
        <dbReference type="ARBA" id="ARBA00023004"/>
    </source>
</evidence>
<protein>
    <recommendedName>
        <fullName evidence="7">Bacterioferritin-associated ferredoxin</fullName>
    </recommendedName>
</protein>
<evidence type="ECO:0000256" key="1">
    <source>
        <dbReference type="ARBA" id="ARBA00022448"/>
    </source>
</evidence>
<evidence type="ECO:0000256" key="8">
    <source>
        <dbReference type="ARBA" id="ARBA00046332"/>
    </source>
</evidence>
<dbReference type="InterPro" id="IPR007419">
    <property type="entry name" value="BFD-like_2Fe2S-bd_dom"/>
</dbReference>
<dbReference type="EMBL" id="FR687359">
    <property type="protein sequence ID" value="CBW75401.1"/>
    <property type="molecule type" value="Genomic_DNA"/>
</dbReference>
<keyword evidence="6" id="KW-0411">Iron-sulfur</keyword>
<evidence type="ECO:0000256" key="7">
    <source>
        <dbReference type="ARBA" id="ARBA00039386"/>
    </source>
</evidence>
<comment type="similarity">
    <text evidence="8">Belongs to the Bfd family.</text>
</comment>
<dbReference type="PANTHER" id="PTHR37424:SF1">
    <property type="entry name" value="BACTERIOFERRITIN-ASSOCIATED FERREDOXIN"/>
    <property type="match status" value="1"/>
</dbReference>
<dbReference type="Gene3D" id="1.10.10.1100">
    <property type="entry name" value="BFD-like [2Fe-2S]-binding domain"/>
    <property type="match status" value="1"/>
</dbReference>
<evidence type="ECO:0000259" key="9">
    <source>
        <dbReference type="Pfam" id="PF04324"/>
    </source>
</evidence>
<dbReference type="GO" id="GO:0046872">
    <property type="term" value="F:metal ion binding"/>
    <property type="evidence" value="ECO:0007669"/>
    <property type="project" value="UniProtKB-KW"/>
</dbReference>
<keyword evidence="1" id="KW-0813">Transport</keyword>
<dbReference type="AlphaFoldDB" id="E5AS19"/>
<evidence type="ECO:0000256" key="3">
    <source>
        <dbReference type="ARBA" id="ARBA00022723"/>
    </source>
</evidence>
<evidence type="ECO:0000256" key="2">
    <source>
        <dbReference type="ARBA" id="ARBA00022714"/>
    </source>
</evidence>
<dbReference type="Proteomes" id="UP000007437">
    <property type="component" value="Chromosome"/>
</dbReference>
<keyword evidence="5" id="KW-0408">Iron</keyword>
<keyword evidence="2" id="KW-0001">2Fe-2S</keyword>
<dbReference type="KEGG" id="brh:RBRH_03932"/>
<name>E5AS19_MYCRK</name>
<sequence length="102" mass="11003">MHTSPQRMIIIRINVSCQRIMIVCVCKSVSDRTIRASLEFGASTFDELQFELGVATCCGKCEQTVRDLVAACGACTSLCGPGAHPARHVTPAPVAFYERKAA</sequence>
<keyword evidence="4" id="KW-0249">Electron transport</keyword>
<dbReference type="eggNOG" id="COG2906">
    <property type="taxonomic scope" value="Bacteria"/>
</dbReference>
<dbReference type="STRING" id="882378.RBRH_03932"/>
<dbReference type="PANTHER" id="PTHR37424">
    <property type="entry name" value="BACTERIOFERRITIN-ASSOCIATED FERREDOXIN"/>
    <property type="match status" value="1"/>
</dbReference>
<feature type="domain" description="BFD-like [2Fe-2S]-binding" evidence="9">
    <location>
        <begin position="22"/>
        <end position="70"/>
    </location>
</feature>